<evidence type="ECO:0000313" key="6">
    <source>
        <dbReference type="Proteomes" id="UP000887564"/>
    </source>
</evidence>
<dbReference type="GO" id="GO:0072659">
    <property type="term" value="P:protein localization to plasma membrane"/>
    <property type="evidence" value="ECO:0007669"/>
    <property type="project" value="TreeGrafter"/>
</dbReference>
<evidence type="ECO:0000256" key="2">
    <source>
        <dbReference type="ARBA" id="ARBA00007161"/>
    </source>
</evidence>
<dbReference type="InterPro" id="IPR027705">
    <property type="entry name" value="Flotillin_fam"/>
</dbReference>
<dbReference type="GO" id="GO:0031410">
    <property type="term" value="C:cytoplasmic vesicle"/>
    <property type="evidence" value="ECO:0007669"/>
    <property type="project" value="TreeGrafter"/>
</dbReference>
<dbReference type="AlphaFoldDB" id="A0A914R438"/>
<proteinExistence type="inferred from homology"/>
<evidence type="ECO:0000313" key="7">
    <source>
        <dbReference type="WBParaSite" id="PEQ_0000121101-mRNA-1"/>
    </source>
</evidence>
<evidence type="ECO:0000256" key="1">
    <source>
        <dbReference type="ARBA" id="ARBA00004370"/>
    </source>
</evidence>
<dbReference type="GO" id="GO:0002020">
    <property type="term" value="F:protease binding"/>
    <property type="evidence" value="ECO:0007669"/>
    <property type="project" value="TreeGrafter"/>
</dbReference>
<dbReference type="GO" id="GO:0016600">
    <property type="term" value="C:flotillin complex"/>
    <property type="evidence" value="ECO:0007669"/>
    <property type="project" value="TreeGrafter"/>
</dbReference>
<dbReference type="Proteomes" id="UP000887564">
    <property type="component" value="Unplaced"/>
</dbReference>
<organism evidence="6 7">
    <name type="scientific">Parascaris equorum</name>
    <name type="common">Equine roundworm</name>
    <dbReference type="NCBI Taxonomy" id="6256"/>
    <lineage>
        <taxon>Eukaryota</taxon>
        <taxon>Metazoa</taxon>
        <taxon>Ecdysozoa</taxon>
        <taxon>Nematoda</taxon>
        <taxon>Chromadorea</taxon>
        <taxon>Rhabditida</taxon>
        <taxon>Spirurina</taxon>
        <taxon>Ascaridomorpha</taxon>
        <taxon>Ascaridoidea</taxon>
        <taxon>Ascarididae</taxon>
        <taxon>Parascaris</taxon>
    </lineage>
</organism>
<evidence type="ECO:0000259" key="5">
    <source>
        <dbReference type="Pfam" id="PF01145"/>
    </source>
</evidence>
<dbReference type="Pfam" id="PF01145">
    <property type="entry name" value="Band_7"/>
    <property type="match status" value="1"/>
</dbReference>
<dbReference type="PANTHER" id="PTHR13806:SF46">
    <property type="entry name" value="FLOTILLIN-1-RELATED"/>
    <property type="match status" value="1"/>
</dbReference>
<dbReference type="SUPFAM" id="SSF117892">
    <property type="entry name" value="Band 7/SPFH domain"/>
    <property type="match status" value="1"/>
</dbReference>
<dbReference type="InterPro" id="IPR001107">
    <property type="entry name" value="Band_7"/>
</dbReference>
<feature type="domain" description="Band 7" evidence="5">
    <location>
        <begin position="75"/>
        <end position="165"/>
    </location>
</feature>
<dbReference type="CDD" id="cd03399">
    <property type="entry name" value="SPFH_flotillin"/>
    <property type="match status" value="1"/>
</dbReference>
<accession>A0A914R438</accession>
<protein>
    <submittedName>
        <fullName evidence="7">Band 7 domain-containing protein</fullName>
    </submittedName>
</protein>
<evidence type="ECO:0000256" key="4">
    <source>
        <dbReference type="RuleBase" id="RU366054"/>
    </source>
</evidence>
<name>A0A914R438_PAREQ</name>
<keyword evidence="3" id="KW-0472">Membrane</keyword>
<reference evidence="7" key="1">
    <citation type="submission" date="2022-11" db="UniProtKB">
        <authorList>
            <consortium name="WormBaseParasite"/>
        </authorList>
    </citation>
    <scope>IDENTIFICATION</scope>
</reference>
<dbReference type="PANTHER" id="PTHR13806">
    <property type="entry name" value="FLOTILLIN-RELATED"/>
    <property type="match status" value="1"/>
</dbReference>
<dbReference type="GO" id="GO:0045661">
    <property type="term" value="P:regulation of myoblast differentiation"/>
    <property type="evidence" value="ECO:0007669"/>
    <property type="project" value="TreeGrafter"/>
</dbReference>
<comment type="subcellular location">
    <subcellularLocation>
        <location evidence="1">Membrane</location>
    </subcellularLocation>
</comment>
<comment type="similarity">
    <text evidence="2 4">Belongs to the band 7/mec-2 family. Flotillin subfamily.</text>
</comment>
<keyword evidence="6" id="KW-1185">Reference proteome</keyword>
<dbReference type="WBParaSite" id="PEQ_0000121101-mRNA-1">
    <property type="protein sequence ID" value="PEQ_0000121101-mRNA-1"/>
    <property type="gene ID" value="PEQ_0000121101"/>
</dbReference>
<evidence type="ECO:0000256" key="3">
    <source>
        <dbReference type="ARBA" id="ARBA00023136"/>
    </source>
</evidence>
<dbReference type="Gene3D" id="3.30.479.30">
    <property type="entry name" value="Band 7 domain"/>
    <property type="match status" value="1"/>
</dbReference>
<sequence length="215" mass="23759">MRRYAHDSFHGVVKAMSIYSWLSVEELILKARRRGKIYVETRTDGLVSGQILLNGDLDRGLLETACEQFLGKRIEHIAEVILQTLEGHLRAILGTMTVEAVYQDRDRFAQLVREVAAPDLGRMGMEIVSFTIKDVVDSVDYLESLGKAQIAAVKKDAEVGVAEANRDAGIVEAQCEKEAADAKYAVEAKIADAKKQLDIQQAEFDVTVATKVGCF</sequence>
<dbReference type="InterPro" id="IPR036013">
    <property type="entry name" value="Band_7/SPFH_dom_sf"/>
</dbReference>